<name>A0A6N6JCU0_9RHOB</name>
<dbReference type="AlphaFoldDB" id="A0A6N6JCU0"/>
<proteinExistence type="predicted"/>
<keyword evidence="2" id="KW-1185">Reference proteome</keyword>
<evidence type="ECO:0000313" key="2">
    <source>
        <dbReference type="Proteomes" id="UP000436822"/>
    </source>
</evidence>
<dbReference type="RefSeq" id="WP_159804846.1">
    <property type="nucleotide sequence ID" value="NZ_BLJE01000001.1"/>
</dbReference>
<comment type="caution">
    <text evidence="1">The sequence shown here is derived from an EMBL/GenBank/DDBJ whole genome shotgun (WGS) entry which is preliminary data.</text>
</comment>
<dbReference type="EMBL" id="BLJE01000001">
    <property type="protein sequence ID" value="GFE63965.1"/>
    <property type="molecule type" value="Genomic_DNA"/>
</dbReference>
<accession>A0A6N6JCU0</accession>
<dbReference type="Proteomes" id="UP000436822">
    <property type="component" value="Unassembled WGS sequence"/>
</dbReference>
<protein>
    <submittedName>
        <fullName evidence="1">Uncharacterized protein</fullName>
    </submittedName>
</protein>
<reference evidence="1 2" key="1">
    <citation type="submission" date="2019-12" db="EMBL/GenBank/DDBJ databases">
        <title>Litoreibacter badius sp. nov., a novel bacteriochlorophyll a-containing bacterium in the genus Litoreibacter.</title>
        <authorList>
            <person name="Kanamuro M."/>
            <person name="Takabe Y."/>
            <person name="Mori K."/>
            <person name="Takaichi S."/>
            <person name="Hanada S."/>
        </authorList>
    </citation>
    <scope>NUCLEOTIDE SEQUENCE [LARGE SCALE GENOMIC DNA]</scope>
    <source>
        <strain evidence="1 2">K6</strain>
    </source>
</reference>
<evidence type="ECO:0000313" key="1">
    <source>
        <dbReference type="EMBL" id="GFE63965.1"/>
    </source>
</evidence>
<organism evidence="1 2">
    <name type="scientific">Litoreibacter roseus</name>
    <dbReference type="NCBI Taxonomy" id="2601869"/>
    <lineage>
        <taxon>Bacteria</taxon>
        <taxon>Pseudomonadati</taxon>
        <taxon>Pseudomonadota</taxon>
        <taxon>Alphaproteobacteria</taxon>
        <taxon>Rhodobacterales</taxon>
        <taxon>Roseobacteraceae</taxon>
        <taxon>Litoreibacter</taxon>
    </lineage>
</organism>
<sequence length="49" mass="5227">MIKALLIFGVVLLAVAVWLNNVPAADAMLVFAAFALGGIWSKNMGHDKE</sequence>
<gene>
    <name evidence="1" type="ORF">KIN_10390</name>
</gene>